<comment type="caution">
    <text evidence="1">The sequence shown here is derived from an EMBL/GenBank/DDBJ whole genome shotgun (WGS) entry which is preliminary data.</text>
</comment>
<reference evidence="1 2" key="1">
    <citation type="submission" date="2018-08" db="EMBL/GenBank/DDBJ databases">
        <title>Sequencing the genomes of 1000 actinobacteria strains.</title>
        <authorList>
            <person name="Klenk H.-P."/>
        </authorList>
    </citation>
    <scope>NUCLEOTIDE SEQUENCE [LARGE SCALE GENOMIC DNA]</scope>
    <source>
        <strain evidence="1 2">DSM 43927</strain>
    </source>
</reference>
<keyword evidence="2" id="KW-1185">Reference proteome</keyword>
<dbReference type="AlphaFoldDB" id="A0A3D9SHM4"/>
<dbReference type="EMBL" id="QTTT01000001">
    <property type="protein sequence ID" value="REE95392.1"/>
    <property type="molecule type" value="Genomic_DNA"/>
</dbReference>
<dbReference type="RefSeq" id="WP_116021201.1">
    <property type="nucleotide sequence ID" value="NZ_QTTT01000001.1"/>
</dbReference>
<proteinExistence type="predicted"/>
<sequence length="195" mass="20556">MNDLFGSPLLWVEQPVRLPAAKAAYTILDGGGAVLARAAEQGVSLRRQVTRAAFGDASQRTVQMTGAGGEPLLTITARAEGGATVLRPDGALVGTFDGSGPNYHSRALHGPGGHRVGEVTAAKVGRRYAVTDVHGVPVAQIEKKWTGVAKEVLTTADRYRVEIARPLADPLRVLVPVAAVALDLIFFESKDWPIG</sequence>
<dbReference type="SUPFAM" id="SSF54518">
    <property type="entry name" value="Tubby C-terminal domain-like"/>
    <property type="match status" value="1"/>
</dbReference>
<gene>
    <name evidence="1" type="ORF">DFJ69_0780</name>
</gene>
<dbReference type="Pfam" id="PF03803">
    <property type="entry name" value="Scramblase"/>
    <property type="match status" value="1"/>
</dbReference>
<dbReference type="InterPro" id="IPR025659">
    <property type="entry name" value="Tubby-like_C"/>
</dbReference>
<dbReference type="InterPro" id="IPR005552">
    <property type="entry name" value="Scramblase"/>
</dbReference>
<dbReference type="Proteomes" id="UP000256661">
    <property type="component" value="Unassembled WGS sequence"/>
</dbReference>
<dbReference type="OrthoDB" id="3468573at2"/>
<evidence type="ECO:0000313" key="1">
    <source>
        <dbReference type="EMBL" id="REE95392.1"/>
    </source>
</evidence>
<dbReference type="GO" id="GO:0017128">
    <property type="term" value="F:phospholipid scramblase activity"/>
    <property type="evidence" value="ECO:0007669"/>
    <property type="project" value="InterPro"/>
</dbReference>
<accession>A0A3D9SHM4</accession>
<protein>
    <submittedName>
        <fullName evidence="1">Scramblase</fullName>
    </submittedName>
</protein>
<name>A0A3D9SHM4_9ACTN</name>
<organism evidence="1 2">
    <name type="scientific">Thermomonospora umbrina</name>
    <dbReference type="NCBI Taxonomy" id="111806"/>
    <lineage>
        <taxon>Bacteria</taxon>
        <taxon>Bacillati</taxon>
        <taxon>Actinomycetota</taxon>
        <taxon>Actinomycetes</taxon>
        <taxon>Streptosporangiales</taxon>
        <taxon>Thermomonosporaceae</taxon>
        <taxon>Thermomonospora</taxon>
    </lineage>
</organism>
<evidence type="ECO:0000313" key="2">
    <source>
        <dbReference type="Proteomes" id="UP000256661"/>
    </source>
</evidence>